<dbReference type="Proteomes" id="UP000285295">
    <property type="component" value="Unassembled WGS sequence"/>
</dbReference>
<organism evidence="1 2">
    <name type="scientific">Paenirhodobacter populi</name>
    <dbReference type="NCBI Taxonomy" id="2306993"/>
    <lineage>
        <taxon>Bacteria</taxon>
        <taxon>Pseudomonadati</taxon>
        <taxon>Pseudomonadota</taxon>
        <taxon>Alphaproteobacteria</taxon>
        <taxon>Rhodobacterales</taxon>
        <taxon>Rhodobacter group</taxon>
        <taxon>Paenirhodobacter</taxon>
    </lineage>
</organism>
<gene>
    <name evidence="1" type="ORF">D2T31_10795</name>
</gene>
<sequence>MADDGGLSSFQRRMRAIPDRVRDAVRPAMEKSAEEICALARSLCPVDEGDLKASIGWTWGAPPEGSLALGAVSDGAALSITVYAGNDKAFYARWVEFGTQGGIKGQRVANPGAGKKQAKTKGRFSYRTHSGTSAQPFFYPAFRFGKKRAVNRIKRAIGKAVKDNR</sequence>
<dbReference type="EMBL" id="SAUX01000011">
    <property type="protein sequence ID" value="RWR29461.1"/>
    <property type="molecule type" value="Genomic_DNA"/>
</dbReference>
<reference evidence="1 2" key="1">
    <citation type="submission" date="2019-01" db="EMBL/GenBank/DDBJ databases">
        <title>Sinorhodobacter populi sp. nov. isolated from the symptomatic bark tissue of Populus euramericana canker.</title>
        <authorList>
            <person name="Xu G."/>
        </authorList>
    </citation>
    <scope>NUCLEOTIDE SEQUENCE [LARGE SCALE GENOMIC DNA]</scope>
    <source>
        <strain evidence="1 2">D19-10-3-21</strain>
    </source>
</reference>
<comment type="caution">
    <text evidence="1">The sequence shown here is derived from an EMBL/GenBank/DDBJ whole genome shotgun (WGS) entry which is preliminary data.</text>
</comment>
<evidence type="ECO:0000313" key="2">
    <source>
        <dbReference type="Proteomes" id="UP000285295"/>
    </source>
</evidence>
<evidence type="ECO:0000313" key="1">
    <source>
        <dbReference type="EMBL" id="RWR29461.1"/>
    </source>
</evidence>
<dbReference type="RefSeq" id="WP_128237353.1">
    <property type="nucleotide sequence ID" value="NZ_SAUX01000011.1"/>
</dbReference>
<name>A0A443K9I8_9RHOB</name>
<dbReference type="Pfam" id="PF04883">
    <property type="entry name" value="HK97-gp10_like"/>
    <property type="match status" value="1"/>
</dbReference>
<reference evidence="1 2" key="2">
    <citation type="submission" date="2019-01" db="EMBL/GenBank/DDBJ databases">
        <authorList>
            <person name="Li Y."/>
        </authorList>
    </citation>
    <scope>NUCLEOTIDE SEQUENCE [LARGE SCALE GENOMIC DNA]</scope>
    <source>
        <strain evidence="1 2">D19-10-3-21</strain>
    </source>
</reference>
<protein>
    <submittedName>
        <fullName evidence="1">HK97 gp10 family phage protein</fullName>
    </submittedName>
</protein>
<proteinExistence type="predicted"/>
<dbReference type="OrthoDB" id="8480914at2"/>
<dbReference type="InterPro" id="IPR010064">
    <property type="entry name" value="HK97-gp10_tail"/>
</dbReference>
<dbReference type="AlphaFoldDB" id="A0A443K9I8"/>
<accession>A0A443K9I8</accession>
<dbReference type="NCBIfam" id="TIGR01725">
    <property type="entry name" value="phge_HK97_gp10"/>
    <property type="match status" value="1"/>
</dbReference>